<reference evidence="1" key="1">
    <citation type="submission" date="2020-08" db="EMBL/GenBank/DDBJ databases">
        <title>Multicomponent nature underlies the extraordinary mechanical properties of spider dragline silk.</title>
        <authorList>
            <person name="Kono N."/>
            <person name="Nakamura H."/>
            <person name="Mori M."/>
            <person name="Yoshida Y."/>
            <person name="Ohtoshi R."/>
            <person name="Malay A.D."/>
            <person name="Moran D.A.P."/>
            <person name="Tomita M."/>
            <person name="Numata K."/>
            <person name="Arakawa K."/>
        </authorList>
    </citation>
    <scope>NUCLEOTIDE SEQUENCE</scope>
</reference>
<protein>
    <submittedName>
        <fullName evidence="1">Uncharacterized protein</fullName>
    </submittedName>
</protein>
<organism evidence="1 2">
    <name type="scientific">Trichonephila inaurata madagascariensis</name>
    <dbReference type="NCBI Taxonomy" id="2747483"/>
    <lineage>
        <taxon>Eukaryota</taxon>
        <taxon>Metazoa</taxon>
        <taxon>Ecdysozoa</taxon>
        <taxon>Arthropoda</taxon>
        <taxon>Chelicerata</taxon>
        <taxon>Arachnida</taxon>
        <taxon>Araneae</taxon>
        <taxon>Araneomorphae</taxon>
        <taxon>Entelegynae</taxon>
        <taxon>Araneoidea</taxon>
        <taxon>Nephilidae</taxon>
        <taxon>Trichonephila</taxon>
        <taxon>Trichonephila inaurata</taxon>
    </lineage>
</organism>
<comment type="caution">
    <text evidence="1">The sequence shown here is derived from an EMBL/GenBank/DDBJ whole genome shotgun (WGS) entry which is preliminary data.</text>
</comment>
<evidence type="ECO:0000313" key="1">
    <source>
        <dbReference type="EMBL" id="GFY41565.1"/>
    </source>
</evidence>
<dbReference type="Proteomes" id="UP000886998">
    <property type="component" value="Unassembled WGS sequence"/>
</dbReference>
<gene>
    <name evidence="1" type="primary">X975_05742</name>
    <name evidence="1" type="ORF">TNIN_378931</name>
</gene>
<proteinExistence type="predicted"/>
<accession>A0A8X7BRZ3</accession>
<dbReference type="EMBL" id="BMAV01002577">
    <property type="protein sequence ID" value="GFY41565.1"/>
    <property type="molecule type" value="Genomic_DNA"/>
</dbReference>
<name>A0A8X7BRZ3_9ARAC</name>
<dbReference type="AlphaFoldDB" id="A0A8X7BRZ3"/>
<sequence length="100" mass="11412">MRRWVGVKGSTRNGHRDLNCLSVSCLRMVRVDTGAPSEGVTCAWMVAEEAVGCTRAFLTMWQSSRRLVYRGRPQPGLRVNDISWIHWSQHLLTTQSERPN</sequence>
<keyword evidence="2" id="KW-1185">Reference proteome</keyword>
<evidence type="ECO:0000313" key="2">
    <source>
        <dbReference type="Proteomes" id="UP000886998"/>
    </source>
</evidence>
<dbReference type="OrthoDB" id="10396428at2759"/>